<dbReference type="AlphaFoldDB" id="A0A132NQV0"/>
<sequence>MLINVTPTDTKLTFYFECNREEGTEDVNSRGIRLLNSLIFLSSLIDPLEDLAKYGPLRAPEYKALTGQQEGEEALGPHVDAYHLRTGHAPDEAGKKTLADVAAEIRRVCHTLPSQRQPVSEETVKETIAIAKGALMMVWPMGLPEYDPAKELLDAEEDAPEGKLEPQKYYDIGTSCLFFAGSSLCSKGPTMNSIKCGANAVLKMTPSRSNTIVPRKADDEARATMMSYMFKREKSLKEAELNTTEEVYTREWTNKNSLRNQLHGLSDIRH</sequence>
<reference evidence="2 3" key="1">
    <citation type="journal article" date="2015" name="Mol. Biochem. Parasitol.">
        <title>Identification of polymorphic genes for use in assemblage B genotyping assays through comparative genomics of multiple assemblage B Giardia duodenalis isolates.</title>
        <authorList>
            <person name="Wielinga C."/>
            <person name="Thompson R.C."/>
            <person name="Monis P."/>
            <person name="Ryan U."/>
        </authorList>
    </citation>
    <scope>NUCLEOTIDE SEQUENCE [LARGE SCALE GENOMIC DNA]</scope>
    <source>
        <strain evidence="2 3">BAH15c1</strain>
    </source>
</reference>
<proteinExistence type="inferred from homology"/>
<evidence type="ECO:0000256" key="1">
    <source>
        <dbReference type="ARBA" id="ARBA00009619"/>
    </source>
</evidence>
<dbReference type="PANTHER" id="PTHR13238:SF0">
    <property type="entry name" value="CILIA- AND FLAGELLA-ASSOCIATED PROTEIN 298"/>
    <property type="match status" value="1"/>
</dbReference>
<accession>A0A132NQV0</accession>
<comment type="similarity">
    <text evidence="1">Belongs to the CFAP298 family.</text>
</comment>
<dbReference type="PANTHER" id="PTHR13238">
    <property type="entry name" value="PROTEIN C21ORF59"/>
    <property type="match status" value="1"/>
</dbReference>
<dbReference type="GO" id="GO:0003352">
    <property type="term" value="P:regulation of cilium movement"/>
    <property type="evidence" value="ECO:0007669"/>
    <property type="project" value="InterPro"/>
</dbReference>
<dbReference type="OrthoDB" id="276065at2759"/>
<comment type="caution">
    <text evidence="2">The sequence shown here is derived from an EMBL/GenBank/DDBJ whole genome shotgun (WGS) entry which is preliminary data.</text>
</comment>
<dbReference type="EMBL" id="JXTI01000120">
    <property type="protein sequence ID" value="KWX12397.1"/>
    <property type="molecule type" value="Genomic_DNA"/>
</dbReference>
<organism evidence="2 3">
    <name type="scientific">Giardia duodenalis assemblage B</name>
    <dbReference type="NCBI Taxonomy" id="1394984"/>
    <lineage>
        <taxon>Eukaryota</taxon>
        <taxon>Metamonada</taxon>
        <taxon>Diplomonadida</taxon>
        <taxon>Hexamitidae</taxon>
        <taxon>Giardiinae</taxon>
        <taxon>Giardia</taxon>
    </lineage>
</organism>
<evidence type="ECO:0000313" key="2">
    <source>
        <dbReference type="EMBL" id="KWX12397.1"/>
    </source>
</evidence>
<evidence type="ECO:0000313" key="3">
    <source>
        <dbReference type="Proteomes" id="UP000070089"/>
    </source>
</evidence>
<protein>
    <submittedName>
        <fullName evidence="2">Uncharacterized protein</fullName>
    </submittedName>
</protein>
<dbReference type="InterPro" id="IPR021298">
    <property type="entry name" value="CFAP298"/>
</dbReference>
<name>A0A132NQV0_GIAIN</name>
<dbReference type="Proteomes" id="UP000070089">
    <property type="component" value="Unassembled WGS sequence"/>
</dbReference>
<dbReference type="Pfam" id="PF11069">
    <property type="entry name" value="CFAP298"/>
    <property type="match status" value="1"/>
</dbReference>
<gene>
    <name evidence="2" type="ORF">QR46_3651</name>
</gene>
<dbReference type="VEuPathDB" id="GiardiaDB:QR46_3651"/>